<keyword evidence="3" id="KW-1185">Reference proteome</keyword>
<sequence length="108" mass="12204">MVDNKPTKSEKPVIETPEGVAEEPQECTSEEAGSSDDFEIANFRDIEDEEDFDGYEVIFGADFILGDGEEDEVELDDEMVENELEYEIAEEASLDCDIEPPNNFRVED</sequence>
<feature type="region of interest" description="Disordered" evidence="1">
    <location>
        <begin position="1"/>
        <end position="36"/>
    </location>
</feature>
<dbReference type="EMBL" id="CANHGI010000006">
    <property type="protein sequence ID" value="CAI5455223.1"/>
    <property type="molecule type" value="Genomic_DNA"/>
</dbReference>
<reference evidence="2" key="1">
    <citation type="submission" date="2022-11" db="EMBL/GenBank/DDBJ databases">
        <authorList>
            <person name="Kikuchi T."/>
        </authorList>
    </citation>
    <scope>NUCLEOTIDE SEQUENCE</scope>
    <source>
        <strain evidence="2">PS1010</strain>
    </source>
</reference>
<evidence type="ECO:0000313" key="3">
    <source>
        <dbReference type="Proteomes" id="UP001152747"/>
    </source>
</evidence>
<evidence type="ECO:0000313" key="2">
    <source>
        <dbReference type="EMBL" id="CAI5455223.1"/>
    </source>
</evidence>
<organism evidence="2 3">
    <name type="scientific">Caenorhabditis angaria</name>
    <dbReference type="NCBI Taxonomy" id="860376"/>
    <lineage>
        <taxon>Eukaryota</taxon>
        <taxon>Metazoa</taxon>
        <taxon>Ecdysozoa</taxon>
        <taxon>Nematoda</taxon>
        <taxon>Chromadorea</taxon>
        <taxon>Rhabditida</taxon>
        <taxon>Rhabditina</taxon>
        <taxon>Rhabditomorpha</taxon>
        <taxon>Rhabditoidea</taxon>
        <taxon>Rhabditidae</taxon>
        <taxon>Peloderinae</taxon>
        <taxon>Caenorhabditis</taxon>
    </lineage>
</organism>
<comment type="caution">
    <text evidence="2">The sequence shown here is derived from an EMBL/GenBank/DDBJ whole genome shotgun (WGS) entry which is preliminary data.</text>
</comment>
<feature type="compositionally biased region" description="Basic and acidic residues" evidence="1">
    <location>
        <begin position="1"/>
        <end position="13"/>
    </location>
</feature>
<gene>
    <name evidence="2" type="ORF">CAMP_LOCUS17860</name>
</gene>
<feature type="compositionally biased region" description="Acidic residues" evidence="1">
    <location>
        <begin position="20"/>
        <end position="36"/>
    </location>
</feature>
<accession>A0A9P1J1L0</accession>
<dbReference type="Proteomes" id="UP001152747">
    <property type="component" value="Unassembled WGS sequence"/>
</dbReference>
<dbReference type="AlphaFoldDB" id="A0A9P1J1L0"/>
<proteinExistence type="predicted"/>
<protein>
    <submittedName>
        <fullName evidence="2">Uncharacterized protein</fullName>
    </submittedName>
</protein>
<evidence type="ECO:0000256" key="1">
    <source>
        <dbReference type="SAM" id="MobiDB-lite"/>
    </source>
</evidence>
<name>A0A9P1J1L0_9PELO</name>